<reference evidence="2" key="1">
    <citation type="submission" date="2023-10" db="EMBL/GenBank/DDBJ databases">
        <title>Genome assembly of Pristionchus species.</title>
        <authorList>
            <person name="Yoshida K."/>
            <person name="Sommer R.J."/>
        </authorList>
    </citation>
    <scope>NUCLEOTIDE SEQUENCE</scope>
    <source>
        <strain evidence="2">RS0144</strain>
    </source>
</reference>
<gene>
    <name evidence="2" type="ORF">PENTCL1PPCAC_12017</name>
</gene>
<keyword evidence="3" id="KW-1185">Reference proteome</keyword>
<proteinExistence type="predicted"/>
<dbReference type="EMBL" id="BTSX01000003">
    <property type="protein sequence ID" value="GMS89842.1"/>
    <property type="molecule type" value="Genomic_DNA"/>
</dbReference>
<feature type="non-terminal residue" evidence="2">
    <location>
        <position position="1"/>
    </location>
</feature>
<feature type="transmembrane region" description="Helical" evidence="1">
    <location>
        <begin position="12"/>
        <end position="33"/>
    </location>
</feature>
<evidence type="ECO:0000313" key="3">
    <source>
        <dbReference type="Proteomes" id="UP001432027"/>
    </source>
</evidence>
<dbReference type="Proteomes" id="UP001432027">
    <property type="component" value="Unassembled WGS sequence"/>
</dbReference>
<protein>
    <submittedName>
        <fullName evidence="2">Uncharacterized protein</fullName>
    </submittedName>
</protein>
<dbReference type="AlphaFoldDB" id="A0AAV5T4E8"/>
<organism evidence="2 3">
    <name type="scientific">Pristionchus entomophagus</name>
    <dbReference type="NCBI Taxonomy" id="358040"/>
    <lineage>
        <taxon>Eukaryota</taxon>
        <taxon>Metazoa</taxon>
        <taxon>Ecdysozoa</taxon>
        <taxon>Nematoda</taxon>
        <taxon>Chromadorea</taxon>
        <taxon>Rhabditida</taxon>
        <taxon>Rhabditina</taxon>
        <taxon>Diplogasteromorpha</taxon>
        <taxon>Diplogasteroidea</taxon>
        <taxon>Neodiplogasteridae</taxon>
        <taxon>Pristionchus</taxon>
    </lineage>
</organism>
<sequence length="130" mass="14984">VHRLKTDKQLLVRILLGFFTSLSALFVLIALGIDDWEDLTFLGQVLIWGLYHVWAKVSIPDLRLKNCFTLEESKQLKILNITSLISVFSRPFLLPHSCRTGLHSTQSSHRDRCEAAHSECLKIIIYHERV</sequence>
<keyword evidence="1" id="KW-0472">Membrane</keyword>
<keyword evidence="1" id="KW-0812">Transmembrane</keyword>
<evidence type="ECO:0000313" key="2">
    <source>
        <dbReference type="EMBL" id="GMS89842.1"/>
    </source>
</evidence>
<comment type="caution">
    <text evidence="2">The sequence shown here is derived from an EMBL/GenBank/DDBJ whole genome shotgun (WGS) entry which is preliminary data.</text>
</comment>
<name>A0AAV5T4E8_9BILA</name>
<evidence type="ECO:0000256" key="1">
    <source>
        <dbReference type="SAM" id="Phobius"/>
    </source>
</evidence>
<accession>A0AAV5T4E8</accession>
<keyword evidence="1" id="KW-1133">Transmembrane helix</keyword>